<dbReference type="PANTHER" id="PTHR40631">
    <property type="entry name" value="ALPHA-L-ARABINOFURANOSIDASE AXHA-2-RELATED"/>
    <property type="match status" value="1"/>
</dbReference>
<comment type="subcellular location">
    <subcellularLocation>
        <location evidence="2 8">Secreted</location>
    </subcellularLocation>
</comment>
<organism evidence="10 11">
    <name type="scientific">Mycena rosella</name>
    <name type="common">Pink bonnet</name>
    <name type="synonym">Agaricus rosellus</name>
    <dbReference type="NCBI Taxonomy" id="1033263"/>
    <lineage>
        <taxon>Eukaryota</taxon>
        <taxon>Fungi</taxon>
        <taxon>Dikarya</taxon>
        <taxon>Basidiomycota</taxon>
        <taxon>Agaricomycotina</taxon>
        <taxon>Agaricomycetes</taxon>
        <taxon>Agaricomycetidae</taxon>
        <taxon>Agaricales</taxon>
        <taxon>Marasmiineae</taxon>
        <taxon>Mycenaceae</taxon>
        <taxon>Mycena</taxon>
    </lineage>
</organism>
<dbReference type="AlphaFoldDB" id="A0AAD7GRY1"/>
<gene>
    <name evidence="10" type="ORF">B0H17DRAFT_1193895</name>
</gene>
<feature type="region of interest" description="Disordered" evidence="9">
    <location>
        <begin position="699"/>
        <end position="744"/>
    </location>
</feature>
<proteinExistence type="inferred from homology"/>
<evidence type="ECO:0000256" key="4">
    <source>
        <dbReference type="ARBA" id="ARBA00022525"/>
    </source>
</evidence>
<dbReference type="Gene3D" id="2.115.10.20">
    <property type="entry name" value="Glycosyl hydrolase domain, family 43"/>
    <property type="match status" value="1"/>
</dbReference>
<evidence type="ECO:0000256" key="2">
    <source>
        <dbReference type="ARBA" id="ARBA00004613"/>
    </source>
</evidence>
<evidence type="ECO:0000256" key="1">
    <source>
        <dbReference type="ARBA" id="ARBA00001462"/>
    </source>
</evidence>
<keyword evidence="5 8" id="KW-0732">Signal</keyword>
<dbReference type="PANTHER" id="PTHR40631:SF2">
    <property type="entry name" value="ALPHA-L-ARABINOFURANOSIDASE"/>
    <property type="match status" value="1"/>
</dbReference>
<dbReference type="GO" id="GO:0046373">
    <property type="term" value="P:L-arabinose metabolic process"/>
    <property type="evidence" value="ECO:0007669"/>
    <property type="project" value="UniProtKB-UniRule"/>
</dbReference>
<protein>
    <recommendedName>
        <fullName evidence="8">Alpha-L-arabinofuranosidase</fullName>
        <ecNumber evidence="8">3.2.1.55</ecNumber>
    </recommendedName>
</protein>
<feature type="region of interest" description="Disordered" evidence="9">
    <location>
        <begin position="406"/>
        <end position="452"/>
    </location>
</feature>
<evidence type="ECO:0000256" key="3">
    <source>
        <dbReference type="ARBA" id="ARBA00007396"/>
    </source>
</evidence>
<reference evidence="10" key="1">
    <citation type="submission" date="2023-03" db="EMBL/GenBank/DDBJ databases">
        <title>Massive genome expansion in bonnet fungi (Mycena s.s.) driven by repeated elements and novel gene families across ecological guilds.</title>
        <authorList>
            <consortium name="Lawrence Berkeley National Laboratory"/>
            <person name="Harder C.B."/>
            <person name="Miyauchi S."/>
            <person name="Viragh M."/>
            <person name="Kuo A."/>
            <person name="Thoen E."/>
            <person name="Andreopoulos B."/>
            <person name="Lu D."/>
            <person name="Skrede I."/>
            <person name="Drula E."/>
            <person name="Henrissat B."/>
            <person name="Morin E."/>
            <person name="Kohler A."/>
            <person name="Barry K."/>
            <person name="LaButti K."/>
            <person name="Morin E."/>
            <person name="Salamov A."/>
            <person name="Lipzen A."/>
            <person name="Mereny Z."/>
            <person name="Hegedus B."/>
            <person name="Baldrian P."/>
            <person name="Stursova M."/>
            <person name="Weitz H."/>
            <person name="Taylor A."/>
            <person name="Grigoriev I.V."/>
            <person name="Nagy L.G."/>
            <person name="Martin F."/>
            <person name="Kauserud H."/>
        </authorList>
    </citation>
    <scope>NUCLEOTIDE SEQUENCE</scope>
    <source>
        <strain evidence="10">CBHHK067</strain>
    </source>
</reference>
<keyword evidence="11" id="KW-1185">Reference proteome</keyword>
<comment type="catalytic activity">
    <reaction evidence="1 8">
        <text>Hydrolysis of terminal non-reducing alpha-L-arabinofuranoside residues in alpha-L-arabinosides.</text>
        <dbReference type="EC" id="3.2.1.55"/>
    </reaction>
</comment>
<evidence type="ECO:0000256" key="9">
    <source>
        <dbReference type="SAM" id="MobiDB-lite"/>
    </source>
</evidence>
<dbReference type="Pfam" id="PF03664">
    <property type="entry name" value="Glyco_hydro_62"/>
    <property type="match status" value="1"/>
</dbReference>
<dbReference type="GO" id="GO:0045493">
    <property type="term" value="P:xylan catabolic process"/>
    <property type="evidence" value="ECO:0007669"/>
    <property type="project" value="UniProtKB-UniRule"/>
</dbReference>
<dbReference type="SUPFAM" id="SSF75005">
    <property type="entry name" value="Arabinanase/levansucrase/invertase"/>
    <property type="match status" value="1"/>
</dbReference>
<comment type="caution">
    <text evidence="10">The sequence shown here is derived from an EMBL/GenBank/DDBJ whole genome shotgun (WGS) entry which is preliminary data.</text>
</comment>
<dbReference type="GO" id="GO:0005576">
    <property type="term" value="C:extracellular region"/>
    <property type="evidence" value="ECO:0007669"/>
    <property type="project" value="UniProtKB-SubCell"/>
</dbReference>
<dbReference type="InterPro" id="IPR005193">
    <property type="entry name" value="GH62_arabinosidase"/>
</dbReference>
<feature type="compositionally biased region" description="Low complexity" evidence="9">
    <location>
        <begin position="711"/>
        <end position="732"/>
    </location>
</feature>
<feature type="compositionally biased region" description="Basic residues" evidence="9">
    <location>
        <begin position="410"/>
        <end position="427"/>
    </location>
</feature>
<comment type="similarity">
    <text evidence="3 8">Belongs to the glycosyl hydrolase 62 family.</text>
</comment>
<accession>A0AAD7GRY1</accession>
<evidence type="ECO:0000313" key="11">
    <source>
        <dbReference type="Proteomes" id="UP001221757"/>
    </source>
</evidence>
<sequence>MVNAAVGSTTCAQGVCTYGNDYYSQCLPGTATTTATPPPISTTSTASQPATTTSSSTGSTASNLPSVFKWSSSAALIGPHTDSHDLAALKDPSIMFINGTYHVFASTAIASGYNLVYFSAANASTYHYLDATPIGTGYRAAPQVFFFSPQNLWYLVYQTGNAAYSTNTDIANPAGWTAPKTFYTAEPAIVTANIGASFWVDMWVICDAANCHLFSEDDNGHLYRSDTTLANFPNGMSQPVIALSDPEPDNLFEASKVYHVGNLYLLIVEYIGTNGRRYFRSWTSTSLTGTWSPYAATMANPFTGSANVAFTGTPWTGDISHGEMICTNDTADPVLFASRAASRCLRLASRVFLLPLTFTMAAEDDLNYDETTDDGLDDTNVDGMIGGLPEAQPNLNKWMVMSPELMKQKEKSRKVKEKRQEKKRKRLLTTDNDDDDLPTRNNKKGKQRRNEDDEAVVLEITAFIHVMKPPPAALPRTRTKPKAESLYIQRGPFKFLPDISYDAFLTLLATTLPCPIANLALNKVVWKPQTPANRGVLPLGGSFGYGVLLDTIRDRAKDRIIIISMPAPRTPAEDAPFWATKEDEEIPHAAPHAGPSNAPDRTADVFDFAELKANSTEDSIEQQRITFDKAVGPKTEDLKDRWPINDEGKRIYTDDRRFLWELNAVRLSVWAAHLVRGTATLDTAPVSGQFDIRNRIKTVAKTNTPPPPPIAASTSAAPAPVSHSSNNNISNSTHRFISSRPPSL</sequence>
<keyword evidence="7 8" id="KW-0326">Glycosidase</keyword>
<evidence type="ECO:0000256" key="8">
    <source>
        <dbReference type="RuleBase" id="RU368117"/>
    </source>
</evidence>
<evidence type="ECO:0000256" key="7">
    <source>
        <dbReference type="ARBA" id="ARBA00023295"/>
    </source>
</evidence>
<dbReference type="EMBL" id="JARKIE010000011">
    <property type="protein sequence ID" value="KAJ7703963.1"/>
    <property type="molecule type" value="Genomic_DNA"/>
</dbReference>
<evidence type="ECO:0000256" key="6">
    <source>
        <dbReference type="ARBA" id="ARBA00022801"/>
    </source>
</evidence>
<dbReference type="GO" id="GO:0046556">
    <property type="term" value="F:alpha-L-arabinofuranosidase activity"/>
    <property type="evidence" value="ECO:0007669"/>
    <property type="project" value="UniProtKB-UniRule"/>
</dbReference>
<keyword evidence="6 8" id="KW-0378">Hydrolase</keyword>
<name>A0AAD7GRY1_MYCRO</name>
<dbReference type="Proteomes" id="UP001221757">
    <property type="component" value="Unassembled WGS sequence"/>
</dbReference>
<keyword evidence="4 8" id="KW-0964">Secreted</keyword>
<dbReference type="InterPro" id="IPR023296">
    <property type="entry name" value="Glyco_hydro_beta-prop_sf"/>
</dbReference>
<dbReference type="EC" id="3.2.1.55" evidence="8"/>
<feature type="compositionally biased region" description="Polar residues" evidence="9">
    <location>
        <begin position="733"/>
        <end position="744"/>
    </location>
</feature>
<comment type="function">
    <text evidence="8">Alpha-L-arabinofuranosidase involved in the hydrolysis of xylan, a major structural heterogeneous polysaccharide found in plant biomass representing the second most abundant polysaccharide in the biosphere, after cellulose.</text>
</comment>
<evidence type="ECO:0000256" key="5">
    <source>
        <dbReference type="ARBA" id="ARBA00022729"/>
    </source>
</evidence>
<evidence type="ECO:0000313" key="10">
    <source>
        <dbReference type="EMBL" id="KAJ7703963.1"/>
    </source>
</evidence>
<feature type="region of interest" description="Disordered" evidence="9">
    <location>
        <begin position="37"/>
        <end position="61"/>
    </location>
</feature>